<dbReference type="EMBL" id="MHRA01000046">
    <property type="protein sequence ID" value="OHA14552.1"/>
    <property type="molecule type" value="Genomic_DNA"/>
</dbReference>
<feature type="transmembrane region" description="Helical" evidence="1">
    <location>
        <begin position="16"/>
        <end position="37"/>
    </location>
</feature>
<protein>
    <recommendedName>
        <fullName evidence="2">DUF4015 domain-containing protein</fullName>
    </recommendedName>
</protein>
<organism evidence="3 4">
    <name type="scientific">Candidatus Tagabacteria bacterium RIFCSPLOWO2_01_FULL_42_9</name>
    <dbReference type="NCBI Taxonomy" id="1802296"/>
    <lineage>
        <taxon>Bacteria</taxon>
        <taxon>Candidatus Tagaibacteriota</taxon>
    </lineage>
</organism>
<evidence type="ECO:0000313" key="4">
    <source>
        <dbReference type="Proteomes" id="UP000178116"/>
    </source>
</evidence>
<evidence type="ECO:0000259" key="2">
    <source>
        <dbReference type="Pfam" id="PF13200"/>
    </source>
</evidence>
<dbReference type="Proteomes" id="UP000178116">
    <property type="component" value="Unassembled WGS sequence"/>
</dbReference>
<proteinExistence type="predicted"/>
<dbReference type="InterPro" id="IPR025275">
    <property type="entry name" value="DUF4015"/>
</dbReference>
<sequence length="399" mass="45053">MFLSRYFGKRIFEQKIFVKITAALFLFAFGAAVFIFLKQKSLAPVEYSSSSSVIGVSVSKNLPQKPLHIPTPKPVKGIYMTSWVAGTKDWRQKLVKLIEETELNSVVIDVKDYSGRIAFEVSDARLKEIGAAEKRIPDIREFIDLLHSKNIYAIARISVFQDAYLAKKRPDWAVLKKNGQIWRDYKGVAWLSPASEEVWDYTIKVAKEAEAAGFDELNFDYIRYPSDGDMKNIVLPFAGGANNKAESIKFFFAYLSEHLADLGIPLSADLFGFVTTHTDDLNIGQILENAIPYFDYISPMVYPSHYPKGYNNYSNPAAHPYEIIYFAMASSSQRMLAAGSTPSKLRPWLQDFDLGAAYTAEMIREEKQAVYDAGLDSWLIWDPTNKYTTGALDAAPERE</sequence>
<dbReference type="Gene3D" id="3.20.20.80">
    <property type="entry name" value="Glycosidases"/>
    <property type="match status" value="1"/>
</dbReference>
<accession>A0A1G2LUK0</accession>
<dbReference type="InterPro" id="IPR017853">
    <property type="entry name" value="GH"/>
</dbReference>
<reference evidence="3 4" key="1">
    <citation type="journal article" date="2016" name="Nat. Commun.">
        <title>Thousands of microbial genomes shed light on interconnected biogeochemical processes in an aquifer system.</title>
        <authorList>
            <person name="Anantharaman K."/>
            <person name="Brown C.T."/>
            <person name="Hug L.A."/>
            <person name="Sharon I."/>
            <person name="Castelle C.J."/>
            <person name="Probst A.J."/>
            <person name="Thomas B.C."/>
            <person name="Singh A."/>
            <person name="Wilkins M.J."/>
            <person name="Karaoz U."/>
            <person name="Brodie E.L."/>
            <person name="Williams K.H."/>
            <person name="Hubbard S.S."/>
            <person name="Banfield J.F."/>
        </authorList>
    </citation>
    <scope>NUCLEOTIDE SEQUENCE [LARGE SCALE GENOMIC DNA]</scope>
</reference>
<name>A0A1G2LUK0_9BACT</name>
<keyword evidence="1" id="KW-1133">Transmembrane helix</keyword>
<evidence type="ECO:0000256" key="1">
    <source>
        <dbReference type="SAM" id="Phobius"/>
    </source>
</evidence>
<evidence type="ECO:0000313" key="3">
    <source>
        <dbReference type="EMBL" id="OHA14552.1"/>
    </source>
</evidence>
<feature type="domain" description="DUF4015" evidence="2">
    <location>
        <begin position="77"/>
        <end position="387"/>
    </location>
</feature>
<dbReference type="SUPFAM" id="SSF51445">
    <property type="entry name" value="(Trans)glycosidases"/>
    <property type="match status" value="2"/>
</dbReference>
<dbReference type="AlphaFoldDB" id="A0A1G2LUK0"/>
<gene>
    <name evidence="3" type="ORF">A3A10_03245</name>
</gene>
<dbReference type="Pfam" id="PF13200">
    <property type="entry name" value="DUF4015"/>
    <property type="match status" value="1"/>
</dbReference>
<keyword evidence="1" id="KW-0812">Transmembrane</keyword>
<keyword evidence="1" id="KW-0472">Membrane</keyword>
<comment type="caution">
    <text evidence="3">The sequence shown here is derived from an EMBL/GenBank/DDBJ whole genome shotgun (WGS) entry which is preliminary data.</text>
</comment>